<comment type="caution">
    <text evidence="1">The sequence shown here is derived from an EMBL/GenBank/DDBJ whole genome shotgun (WGS) entry which is preliminary data.</text>
</comment>
<dbReference type="Gene3D" id="3.40.630.30">
    <property type="match status" value="1"/>
</dbReference>
<gene>
    <name evidence="1" type="ORF">Daus18300_009504</name>
</gene>
<keyword evidence="2" id="KW-1185">Reference proteome</keyword>
<name>A0ABR3WE29_9PEZI</name>
<evidence type="ECO:0000313" key="2">
    <source>
        <dbReference type="Proteomes" id="UP001583177"/>
    </source>
</evidence>
<dbReference type="Proteomes" id="UP001583177">
    <property type="component" value="Unassembled WGS sequence"/>
</dbReference>
<accession>A0ABR3WE29</accession>
<sequence>MGGETKVNVALVSDAEMPALAEVLSKSFGHTAPFVDIYFPGHDTPSGQAQAAKRLSVWNKSSEHSAFLKATTQADEEGGQEHLVGFAVWTFMKEAPPSDLSKVENVEEVWPDKDDREFVTRMWREYVIPRSRTINDAGGKGVYGK</sequence>
<evidence type="ECO:0000313" key="1">
    <source>
        <dbReference type="EMBL" id="KAL1859639.1"/>
    </source>
</evidence>
<dbReference type="EMBL" id="JAWRVE010000097">
    <property type="protein sequence ID" value="KAL1859639.1"/>
    <property type="molecule type" value="Genomic_DNA"/>
</dbReference>
<reference evidence="1 2" key="1">
    <citation type="journal article" date="2024" name="IMA Fungus">
        <title>IMA Genome - F19 : A genome assembly and annotation guide to empower mycologists, including annotated draft genome sequences of Ceratocystis pirilliformis, Diaporthe australafricana, Fusarium ophioides, Paecilomyces lecythidis, and Sporothrix stenoceras.</title>
        <authorList>
            <person name="Aylward J."/>
            <person name="Wilson A.M."/>
            <person name="Visagie C.M."/>
            <person name="Spraker J."/>
            <person name="Barnes I."/>
            <person name="Buitendag C."/>
            <person name="Ceriani C."/>
            <person name="Del Mar Angel L."/>
            <person name="du Plessis D."/>
            <person name="Fuchs T."/>
            <person name="Gasser K."/>
            <person name="Kramer D."/>
            <person name="Li W."/>
            <person name="Munsamy K."/>
            <person name="Piso A."/>
            <person name="Price J.L."/>
            <person name="Sonnekus B."/>
            <person name="Thomas C."/>
            <person name="van der Nest A."/>
            <person name="van Dijk A."/>
            <person name="van Heerden A."/>
            <person name="van Vuuren N."/>
            <person name="Yilmaz N."/>
            <person name="Duong T.A."/>
            <person name="van der Merwe N.A."/>
            <person name="Wingfield M.J."/>
            <person name="Wingfield B.D."/>
        </authorList>
    </citation>
    <scope>NUCLEOTIDE SEQUENCE [LARGE SCALE GENOMIC DNA]</scope>
    <source>
        <strain evidence="1 2">CMW 18300</strain>
    </source>
</reference>
<organism evidence="1 2">
    <name type="scientific">Diaporthe australafricana</name>
    <dbReference type="NCBI Taxonomy" id="127596"/>
    <lineage>
        <taxon>Eukaryota</taxon>
        <taxon>Fungi</taxon>
        <taxon>Dikarya</taxon>
        <taxon>Ascomycota</taxon>
        <taxon>Pezizomycotina</taxon>
        <taxon>Sordariomycetes</taxon>
        <taxon>Sordariomycetidae</taxon>
        <taxon>Diaporthales</taxon>
        <taxon>Diaporthaceae</taxon>
        <taxon>Diaporthe</taxon>
    </lineage>
</organism>
<protein>
    <submittedName>
        <fullName evidence="1">Uncharacterized protein</fullName>
    </submittedName>
</protein>
<proteinExistence type="predicted"/>